<name>A0A9J6GJQ0_HAELO</name>
<dbReference type="AlphaFoldDB" id="A0A9J6GJQ0"/>
<evidence type="ECO:0000313" key="2">
    <source>
        <dbReference type="EMBL" id="KAH9374696.1"/>
    </source>
</evidence>
<dbReference type="EMBL" id="JABSTR010000007">
    <property type="protein sequence ID" value="KAH9374696.1"/>
    <property type="molecule type" value="Genomic_DNA"/>
</dbReference>
<evidence type="ECO:0000259" key="1">
    <source>
        <dbReference type="Pfam" id="PF14529"/>
    </source>
</evidence>
<accession>A0A9J6GJQ0</accession>
<reference evidence="2 3" key="1">
    <citation type="journal article" date="2020" name="Cell">
        <title>Large-Scale Comparative Analyses of Tick Genomes Elucidate Their Genetic Diversity and Vector Capacities.</title>
        <authorList>
            <consortium name="Tick Genome and Microbiome Consortium (TIGMIC)"/>
            <person name="Jia N."/>
            <person name="Wang J."/>
            <person name="Shi W."/>
            <person name="Du L."/>
            <person name="Sun Y."/>
            <person name="Zhan W."/>
            <person name="Jiang J.F."/>
            <person name="Wang Q."/>
            <person name="Zhang B."/>
            <person name="Ji P."/>
            <person name="Bell-Sakyi L."/>
            <person name="Cui X.M."/>
            <person name="Yuan T.T."/>
            <person name="Jiang B.G."/>
            <person name="Yang W.F."/>
            <person name="Lam T.T."/>
            <person name="Chang Q.C."/>
            <person name="Ding S.J."/>
            <person name="Wang X.J."/>
            <person name="Zhu J.G."/>
            <person name="Ruan X.D."/>
            <person name="Zhao L."/>
            <person name="Wei J.T."/>
            <person name="Ye R.Z."/>
            <person name="Que T.C."/>
            <person name="Du C.H."/>
            <person name="Zhou Y.H."/>
            <person name="Cheng J.X."/>
            <person name="Dai P.F."/>
            <person name="Guo W.B."/>
            <person name="Han X.H."/>
            <person name="Huang E.J."/>
            <person name="Li L.F."/>
            <person name="Wei W."/>
            <person name="Gao Y.C."/>
            <person name="Liu J.Z."/>
            <person name="Shao H.Z."/>
            <person name="Wang X."/>
            <person name="Wang C.C."/>
            <person name="Yang T.C."/>
            <person name="Huo Q.B."/>
            <person name="Li W."/>
            <person name="Chen H.Y."/>
            <person name="Chen S.E."/>
            <person name="Zhou L.G."/>
            <person name="Ni X.B."/>
            <person name="Tian J.H."/>
            <person name="Sheng Y."/>
            <person name="Liu T."/>
            <person name="Pan Y.S."/>
            <person name="Xia L.Y."/>
            <person name="Li J."/>
            <person name="Zhao F."/>
            <person name="Cao W.C."/>
        </authorList>
    </citation>
    <scope>NUCLEOTIDE SEQUENCE [LARGE SCALE GENOMIC DNA]</scope>
    <source>
        <strain evidence="2">HaeL-2018</strain>
    </source>
</reference>
<dbReference type="InterPro" id="IPR036691">
    <property type="entry name" value="Endo/exonu/phosph_ase_sf"/>
</dbReference>
<evidence type="ECO:0000313" key="3">
    <source>
        <dbReference type="Proteomes" id="UP000821853"/>
    </source>
</evidence>
<feature type="domain" description="Endonuclease/exonuclease/phosphatase" evidence="1">
    <location>
        <begin position="3"/>
        <end position="114"/>
    </location>
</feature>
<dbReference type="Proteomes" id="UP000821853">
    <property type="component" value="Chromosome 5"/>
</dbReference>
<gene>
    <name evidence="2" type="ORF">HPB48_011002</name>
</gene>
<dbReference type="GO" id="GO:0003824">
    <property type="term" value="F:catalytic activity"/>
    <property type="evidence" value="ECO:0007669"/>
    <property type="project" value="InterPro"/>
</dbReference>
<proteinExistence type="predicted"/>
<sequence length="217" mass="25171">MLIITNIYSSPKHKLQDISSHFLPVGSPHTHVLLGDFNVPHTSSGYMRNMKKGALFVKPTTANQYVLHNDLHEPTCHKNSVERDTSPDLTFSTAGLHIRWYNTQEHFGNVHSMILIDIDFVPPRIKGTRQQLTNCHKVRATRSHVSAKDITKCPDQPKQTWKKFTQYPVEYERQPAATNHLLHCCQARQSLTKPWKRNKMNRSLRIRINKVNNYIQQ</sequence>
<keyword evidence="3" id="KW-1185">Reference proteome</keyword>
<dbReference type="Pfam" id="PF14529">
    <property type="entry name" value="Exo_endo_phos_2"/>
    <property type="match status" value="1"/>
</dbReference>
<dbReference type="SUPFAM" id="SSF56219">
    <property type="entry name" value="DNase I-like"/>
    <property type="match status" value="1"/>
</dbReference>
<comment type="caution">
    <text evidence="2">The sequence shown here is derived from an EMBL/GenBank/DDBJ whole genome shotgun (WGS) entry which is preliminary data.</text>
</comment>
<protein>
    <recommendedName>
        <fullName evidence="1">Endonuclease/exonuclease/phosphatase domain-containing protein</fullName>
    </recommendedName>
</protein>
<dbReference type="InterPro" id="IPR005135">
    <property type="entry name" value="Endo/exonuclease/phosphatase"/>
</dbReference>
<dbReference type="Gene3D" id="3.60.10.10">
    <property type="entry name" value="Endonuclease/exonuclease/phosphatase"/>
    <property type="match status" value="1"/>
</dbReference>
<dbReference type="VEuPathDB" id="VectorBase:HLOH_061226"/>
<organism evidence="2 3">
    <name type="scientific">Haemaphysalis longicornis</name>
    <name type="common">Bush tick</name>
    <dbReference type="NCBI Taxonomy" id="44386"/>
    <lineage>
        <taxon>Eukaryota</taxon>
        <taxon>Metazoa</taxon>
        <taxon>Ecdysozoa</taxon>
        <taxon>Arthropoda</taxon>
        <taxon>Chelicerata</taxon>
        <taxon>Arachnida</taxon>
        <taxon>Acari</taxon>
        <taxon>Parasitiformes</taxon>
        <taxon>Ixodida</taxon>
        <taxon>Ixodoidea</taxon>
        <taxon>Ixodidae</taxon>
        <taxon>Haemaphysalinae</taxon>
        <taxon>Haemaphysalis</taxon>
    </lineage>
</organism>